<reference evidence="1 2" key="1">
    <citation type="submission" date="2024-01" db="EMBL/GenBank/DDBJ databases">
        <title>Genome assemblies of Stephania.</title>
        <authorList>
            <person name="Yang L."/>
        </authorList>
    </citation>
    <scope>NUCLEOTIDE SEQUENCE [LARGE SCALE GENOMIC DNA]</scope>
    <source>
        <strain evidence="1">YNDBR</strain>
        <tissue evidence="1">Leaf</tissue>
    </source>
</reference>
<accession>A0AAP0EEH9</accession>
<dbReference type="Proteomes" id="UP001420932">
    <property type="component" value="Unassembled WGS sequence"/>
</dbReference>
<keyword evidence="2" id="KW-1185">Reference proteome</keyword>
<dbReference type="EMBL" id="JBBNAF010000013">
    <property type="protein sequence ID" value="KAK9087369.1"/>
    <property type="molecule type" value="Genomic_DNA"/>
</dbReference>
<protein>
    <submittedName>
        <fullName evidence="1">Uncharacterized protein</fullName>
    </submittedName>
</protein>
<sequence>MHSIQLSFIRMTFRLLYFILNYRLDPTGFYLPGLGILVFDRVQIRSRARARRRHLAIYSEDIGAALLCTLL</sequence>
<comment type="caution">
    <text evidence="1">The sequence shown here is derived from an EMBL/GenBank/DDBJ whole genome shotgun (WGS) entry which is preliminary data.</text>
</comment>
<organism evidence="1 2">
    <name type="scientific">Stephania yunnanensis</name>
    <dbReference type="NCBI Taxonomy" id="152371"/>
    <lineage>
        <taxon>Eukaryota</taxon>
        <taxon>Viridiplantae</taxon>
        <taxon>Streptophyta</taxon>
        <taxon>Embryophyta</taxon>
        <taxon>Tracheophyta</taxon>
        <taxon>Spermatophyta</taxon>
        <taxon>Magnoliopsida</taxon>
        <taxon>Ranunculales</taxon>
        <taxon>Menispermaceae</taxon>
        <taxon>Menispermoideae</taxon>
        <taxon>Cissampelideae</taxon>
        <taxon>Stephania</taxon>
    </lineage>
</organism>
<dbReference type="AlphaFoldDB" id="A0AAP0EEH9"/>
<evidence type="ECO:0000313" key="2">
    <source>
        <dbReference type="Proteomes" id="UP001420932"/>
    </source>
</evidence>
<evidence type="ECO:0000313" key="1">
    <source>
        <dbReference type="EMBL" id="KAK9087369.1"/>
    </source>
</evidence>
<gene>
    <name evidence="1" type="ORF">Syun_029763</name>
</gene>
<proteinExistence type="predicted"/>
<name>A0AAP0EEH9_9MAGN</name>